<dbReference type="AlphaFoldDB" id="A0A1F7X9A6"/>
<organism evidence="1 2">
    <name type="scientific">Candidatus Woesebacteria bacterium RBG_16_34_12</name>
    <dbReference type="NCBI Taxonomy" id="1802480"/>
    <lineage>
        <taxon>Bacteria</taxon>
        <taxon>Candidatus Woeseibacteriota</taxon>
    </lineage>
</organism>
<gene>
    <name evidence="1" type="ORF">A2Z22_03770</name>
</gene>
<comment type="caution">
    <text evidence="1">The sequence shown here is derived from an EMBL/GenBank/DDBJ whole genome shotgun (WGS) entry which is preliminary data.</text>
</comment>
<evidence type="ECO:0000313" key="2">
    <source>
        <dbReference type="Proteomes" id="UP000177053"/>
    </source>
</evidence>
<accession>A0A1F7X9A6</accession>
<protein>
    <submittedName>
        <fullName evidence="1">Uncharacterized protein</fullName>
    </submittedName>
</protein>
<evidence type="ECO:0000313" key="1">
    <source>
        <dbReference type="EMBL" id="OGM10958.1"/>
    </source>
</evidence>
<sequence length="323" mass="36659">MSKERGIKPSRERPLDSEQARLSDFFRLLQETASENPGGPTTKAIRRKYFETGLNSSPGNSPETEPAYIELPPIEVEIQPLLDKHTKTWEEITQQLLVNPAKRKKSFGASIRDENIQLANVPWQIVTVEGDAIQLPLKFSNMTGVADLEPQDYSRFSPDPDEGRPGVSFKIVEIFTDSRRLITQIHERAISEEARIHADQSYLKKLLGLENPIIPASAGLKALIEKLDSTPLTVINLVSRVTFWDNQRKVFQPINLAGIRILETLDNTISVERLAPWERYDIYEPVSESKQRQIEGGFRSNFRLLDQNLTILANILKECANSR</sequence>
<dbReference type="EMBL" id="MGFS01000027">
    <property type="protein sequence ID" value="OGM10958.1"/>
    <property type="molecule type" value="Genomic_DNA"/>
</dbReference>
<name>A0A1F7X9A6_9BACT</name>
<proteinExistence type="predicted"/>
<dbReference type="Proteomes" id="UP000177053">
    <property type="component" value="Unassembled WGS sequence"/>
</dbReference>
<reference evidence="1 2" key="1">
    <citation type="journal article" date="2016" name="Nat. Commun.">
        <title>Thousands of microbial genomes shed light on interconnected biogeochemical processes in an aquifer system.</title>
        <authorList>
            <person name="Anantharaman K."/>
            <person name="Brown C.T."/>
            <person name="Hug L.A."/>
            <person name="Sharon I."/>
            <person name="Castelle C.J."/>
            <person name="Probst A.J."/>
            <person name="Thomas B.C."/>
            <person name="Singh A."/>
            <person name="Wilkins M.J."/>
            <person name="Karaoz U."/>
            <person name="Brodie E.L."/>
            <person name="Williams K.H."/>
            <person name="Hubbard S.S."/>
            <person name="Banfield J.F."/>
        </authorList>
    </citation>
    <scope>NUCLEOTIDE SEQUENCE [LARGE SCALE GENOMIC DNA]</scope>
</reference>